<proteinExistence type="predicted"/>
<feature type="non-terminal residue" evidence="1">
    <location>
        <position position="219"/>
    </location>
</feature>
<reference evidence="1" key="1">
    <citation type="journal article" date="2015" name="Nature">
        <title>Complex archaea that bridge the gap between prokaryotes and eukaryotes.</title>
        <authorList>
            <person name="Spang A."/>
            <person name="Saw J.H."/>
            <person name="Jorgensen S.L."/>
            <person name="Zaremba-Niedzwiedzka K."/>
            <person name="Martijn J."/>
            <person name="Lind A.E."/>
            <person name="van Eijk R."/>
            <person name="Schleper C."/>
            <person name="Guy L."/>
            <person name="Ettema T.J."/>
        </authorList>
    </citation>
    <scope>NUCLEOTIDE SEQUENCE</scope>
</reference>
<sequence>MVDVQPGKVATYDPSVTLTNYSDSGRTRFLHNGTQFVKAKLISSRATFAHVGYVSGGNDVTGYTNYVDSNGDYVLVDGSKYIPEATGGPSPGFGNYIIVSYPLQVSTSEIIFWTISQLSFYSDFVVKYSYDGTTYFSATVSTVVETYDNDIARRVGDVPPSGEYVYTLTLGSTYTARYFKVIAYDGAARPSYAEFVTEIAIVPIQDPILEIWDTDGSQA</sequence>
<comment type="caution">
    <text evidence="1">The sequence shown here is derived from an EMBL/GenBank/DDBJ whole genome shotgun (WGS) entry which is preliminary data.</text>
</comment>
<dbReference type="EMBL" id="LAZR01049926">
    <property type="protein sequence ID" value="KKK88500.1"/>
    <property type="molecule type" value="Genomic_DNA"/>
</dbReference>
<protein>
    <submittedName>
        <fullName evidence="1">Uncharacterized protein</fullName>
    </submittedName>
</protein>
<dbReference type="AlphaFoldDB" id="A0A0F8ZR77"/>
<gene>
    <name evidence="1" type="ORF">LCGC14_2742560</name>
</gene>
<organism evidence="1">
    <name type="scientific">marine sediment metagenome</name>
    <dbReference type="NCBI Taxonomy" id="412755"/>
    <lineage>
        <taxon>unclassified sequences</taxon>
        <taxon>metagenomes</taxon>
        <taxon>ecological metagenomes</taxon>
    </lineage>
</organism>
<evidence type="ECO:0000313" key="1">
    <source>
        <dbReference type="EMBL" id="KKK88500.1"/>
    </source>
</evidence>
<accession>A0A0F8ZR77</accession>
<name>A0A0F8ZR77_9ZZZZ</name>